<dbReference type="EMBL" id="ML995500">
    <property type="protein sequence ID" value="KAF2137741.1"/>
    <property type="molecule type" value="Genomic_DNA"/>
</dbReference>
<name>A0A6A6B4R2_9PEZI</name>
<reference evidence="2" key="1">
    <citation type="journal article" date="2020" name="Stud. Mycol.">
        <title>101 Dothideomycetes genomes: a test case for predicting lifestyles and emergence of pathogens.</title>
        <authorList>
            <person name="Haridas S."/>
            <person name="Albert R."/>
            <person name="Binder M."/>
            <person name="Bloem J."/>
            <person name="Labutti K."/>
            <person name="Salamov A."/>
            <person name="Andreopoulos B."/>
            <person name="Baker S."/>
            <person name="Barry K."/>
            <person name="Bills G."/>
            <person name="Bluhm B."/>
            <person name="Cannon C."/>
            <person name="Castanera R."/>
            <person name="Culley D."/>
            <person name="Daum C."/>
            <person name="Ezra D."/>
            <person name="Gonzalez J."/>
            <person name="Henrissat B."/>
            <person name="Kuo A."/>
            <person name="Liang C."/>
            <person name="Lipzen A."/>
            <person name="Lutzoni F."/>
            <person name="Magnuson J."/>
            <person name="Mondo S."/>
            <person name="Nolan M."/>
            <person name="Ohm R."/>
            <person name="Pangilinan J."/>
            <person name="Park H.-J."/>
            <person name="Ramirez L."/>
            <person name="Alfaro M."/>
            <person name="Sun H."/>
            <person name="Tritt A."/>
            <person name="Yoshinaga Y."/>
            <person name="Zwiers L.-H."/>
            <person name="Turgeon B."/>
            <person name="Goodwin S."/>
            <person name="Spatafora J."/>
            <person name="Crous P."/>
            <person name="Grigoriev I."/>
        </authorList>
    </citation>
    <scope>NUCLEOTIDE SEQUENCE</scope>
    <source>
        <strain evidence="2">CBS 121167</strain>
    </source>
</reference>
<evidence type="ECO:0000256" key="1">
    <source>
        <dbReference type="SAM" id="Coils"/>
    </source>
</evidence>
<protein>
    <submittedName>
        <fullName evidence="2">Uncharacterized protein</fullName>
    </submittedName>
</protein>
<dbReference type="Proteomes" id="UP000799438">
    <property type="component" value="Unassembled WGS sequence"/>
</dbReference>
<organism evidence="2 3">
    <name type="scientific">Aplosporella prunicola CBS 121167</name>
    <dbReference type="NCBI Taxonomy" id="1176127"/>
    <lineage>
        <taxon>Eukaryota</taxon>
        <taxon>Fungi</taxon>
        <taxon>Dikarya</taxon>
        <taxon>Ascomycota</taxon>
        <taxon>Pezizomycotina</taxon>
        <taxon>Dothideomycetes</taxon>
        <taxon>Dothideomycetes incertae sedis</taxon>
        <taxon>Botryosphaeriales</taxon>
        <taxon>Aplosporellaceae</taxon>
        <taxon>Aplosporella</taxon>
    </lineage>
</organism>
<evidence type="ECO:0000313" key="2">
    <source>
        <dbReference type="EMBL" id="KAF2137741.1"/>
    </source>
</evidence>
<keyword evidence="1" id="KW-0175">Coiled coil</keyword>
<sequence>MSSQAESTAGTVPARLQNLYHKSENEKSALQDKCLALEERCTALEPSGNEYTAQVLRYPVLIAQLADQKMQLEAFRNRNARVRELSEANEEKDARIEALEARNRELET</sequence>
<accession>A0A6A6B4R2</accession>
<evidence type="ECO:0000313" key="3">
    <source>
        <dbReference type="Proteomes" id="UP000799438"/>
    </source>
</evidence>
<dbReference type="GeneID" id="54299987"/>
<feature type="coiled-coil region" evidence="1">
    <location>
        <begin position="65"/>
        <end position="102"/>
    </location>
</feature>
<gene>
    <name evidence="2" type="ORF">K452DRAFT_301716</name>
</gene>
<proteinExistence type="predicted"/>
<dbReference type="RefSeq" id="XP_033393456.1">
    <property type="nucleotide sequence ID" value="XM_033542490.1"/>
</dbReference>
<keyword evidence="3" id="KW-1185">Reference proteome</keyword>
<dbReference type="AlphaFoldDB" id="A0A6A6B4R2"/>